<sequence>MQLTSLLAVALSTLAAAVPVTPGARADSPSLTWHVSNFDTGCSPGGCVYTFNISGVASQNTPGFNTHCNGTTTTSDGDEYTLCDDKHVKAQVVTKPYPVWNVKAQHSWFTNQGQAEFFALGQTNVTSSIKNFTIPVTEVTPPPERGTPHHNQVGHSMPMPVTDVSPALAAPAFIDFMASILRQIVAGPRLQHPEAGLDLCYVTDNIIATSGPSANYPQRAYRNPLDGLVRFLDAKHGENWCIWEFRAEGTGYPDDQVYGRIHHYPFPDHHPPPFALIPAMMGSMKNWLHRLDGSHSDNAEKRVAVVHCKAGKGRSGTVACSYLISQEGWKMEDALQRFTERRMRAGFGAGVSIPSQLRWVGYVDRWTNGMNKLYVERPVEILELHVWGLRDGVKVAVEGFVDEGKKIKCFHLFHRSERTVVEGGGRDETTTTNSPAKEPVSAVTNSSATTISSAAATATSSGDTGSPAGHPTGALFRPKKPVILPTSDVNIDFERRSKAAYTGWAMVTSIAHVWFNAYFEGGDKHDSGVFEAEWDALDGIKGTTKKGIRALDRVKVVWRYPHPSQLGIQVSAKEEAAPVPGKRISEPKPGETIPESHAADWRGRDVGDIQESLGRDQENIPIQIPEGGNDQQKGLSSETDHPLLTSISTAAAGAASAVVHSAQGLGKELGLRKQTDESQDVSLAESDDNSPVLGRRRHGGKIAEEGPAKQDDNDDFEGVRPYFGDEEEVKEPSGKKDGPSSRDKN</sequence>
<dbReference type="Gene3D" id="3.90.190.10">
    <property type="entry name" value="Protein tyrosine phosphatase superfamily"/>
    <property type="match status" value="1"/>
</dbReference>
<reference evidence="5 6" key="1">
    <citation type="submission" date="2020-01" db="EMBL/GenBank/DDBJ databases">
        <title>Aspergillus terreus IFO 6365 whole genome shotgun sequence.</title>
        <authorList>
            <person name="Kanamasa S."/>
            <person name="Takahashi H."/>
        </authorList>
    </citation>
    <scope>NUCLEOTIDE SEQUENCE [LARGE SCALE GENOMIC DNA]</scope>
    <source>
        <strain evidence="5 6">IFO 6365</strain>
    </source>
</reference>
<evidence type="ECO:0000256" key="2">
    <source>
        <dbReference type="ARBA" id="ARBA00022801"/>
    </source>
</evidence>
<feature type="compositionally biased region" description="Basic and acidic residues" evidence="3">
    <location>
        <begin position="701"/>
        <end position="711"/>
    </location>
</feature>
<dbReference type="InterPro" id="IPR016130">
    <property type="entry name" value="Tyr_Pase_AS"/>
</dbReference>
<feature type="chain" id="PRO_5043321742" description="phosphatidylinositol-3,4,5-trisphosphate 3-phosphatase" evidence="4">
    <location>
        <begin position="18"/>
        <end position="745"/>
    </location>
</feature>
<gene>
    <name evidence="5" type="ORF">ATEIFO6365_0001033600</name>
</gene>
<dbReference type="EMBL" id="BLJY01000001">
    <property type="protein sequence ID" value="GFF12113.1"/>
    <property type="molecule type" value="Genomic_DNA"/>
</dbReference>
<dbReference type="PROSITE" id="PS00383">
    <property type="entry name" value="TYR_PHOSPHATASE_1"/>
    <property type="match status" value="1"/>
</dbReference>
<name>A0A5M3YL94_ASPTE</name>
<dbReference type="PANTHER" id="PTHR12305:SF81">
    <property type="entry name" value="PHOSPHATIDYLINOSITOL 3,4,5-TRISPHOSPHATE 3-PHOSPHATASE AND DUAL-SPECIFICITY PROTEIN PHOSPHATASE PTEN"/>
    <property type="match status" value="1"/>
</dbReference>
<dbReference type="Pfam" id="PF00782">
    <property type="entry name" value="DSPc"/>
    <property type="match status" value="1"/>
</dbReference>
<dbReference type="CDD" id="cd14497">
    <property type="entry name" value="PTP_PTEN-like"/>
    <property type="match status" value="1"/>
</dbReference>
<feature type="compositionally biased region" description="Basic and acidic residues" evidence="3">
    <location>
        <begin position="730"/>
        <end position="745"/>
    </location>
</feature>
<dbReference type="GO" id="GO:0042995">
    <property type="term" value="C:cell projection"/>
    <property type="evidence" value="ECO:0007669"/>
    <property type="project" value="TreeGrafter"/>
</dbReference>
<evidence type="ECO:0000256" key="4">
    <source>
        <dbReference type="SAM" id="SignalP"/>
    </source>
</evidence>
<feature type="region of interest" description="Disordered" evidence="3">
    <location>
        <begin position="572"/>
        <end position="639"/>
    </location>
</feature>
<dbReference type="SUPFAM" id="SSF52799">
    <property type="entry name" value="(Phosphotyrosine protein) phosphatases II"/>
    <property type="match status" value="1"/>
</dbReference>
<dbReference type="InterPro" id="IPR029023">
    <property type="entry name" value="Tensin_phosphatase"/>
</dbReference>
<dbReference type="InterPro" id="IPR051281">
    <property type="entry name" value="Dual-spec_lipid-protein_phosph"/>
</dbReference>
<dbReference type="InterPro" id="IPR029021">
    <property type="entry name" value="Prot-tyrosine_phosphatase-like"/>
</dbReference>
<dbReference type="Proteomes" id="UP000452235">
    <property type="component" value="Unassembled WGS sequence"/>
</dbReference>
<evidence type="ECO:0000313" key="6">
    <source>
        <dbReference type="Proteomes" id="UP000452235"/>
    </source>
</evidence>
<dbReference type="InterPro" id="IPR000387">
    <property type="entry name" value="Tyr_Pase_dom"/>
</dbReference>
<dbReference type="GO" id="GO:0005829">
    <property type="term" value="C:cytosol"/>
    <property type="evidence" value="ECO:0007669"/>
    <property type="project" value="TreeGrafter"/>
</dbReference>
<dbReference type="GO" id="GO:0051896">
    <property type="term" value="P:regulation of phosphatidylinositol 3-kinase/protein kinase B signal transduction"/>
    <property type="evidence" value="ECO:0007669"/>
    <property type="project" value="TreeGrafter"/>
</dbReference>
<evidence type="ECO:0000256" key="1">
    <source>
        <dbReference type="ARBA" id="ARBA00013015"/>
    </source>
</evidence>
<dbReference type="VEuPathDB" id="FungiDB:ATEG_01135"/>
<feature type="compositionally biased region" description="Basic and acidic residues" evidence="3">
    <location>
        <begin position="597"/>
        <end position="618"/>
    </location>
</feature>
<dbReference type="AlphaFoldDB" id="A0A5M3YL94"/>
<dbReference type="GO" id="GO:0005886">
    <property type="term" value="C:plasma membrane"/>
    <property type="evidence" value="ECO:0007669"/>
    <property type="project" value="TreeGrafter"/>
</dbReference>
<dbReference type="PANTHER" id="PTHR12305">
    <property type="entry name" value="PHOSPHATASE WITH HOMOLOGY TO TENSIN"/>
    <property type="match status" value="1"/>
</dbReference>
<feature type="region of interest" description="Disordered" evidence="3">
    <location>
        <begin position="421"/>
        <end position="477"/>
    </location>
</feature>
<dbReference type="GO" id="GO:0046856">
    <property type="term" value="P:phosphatidylinositol dephosphorylation"/>
    <property type="evidence" value="ECO:0007669"/>
    <property type="project" value="TreeGrafter"/>
</dbReference>
<dbReference type="GO" id="GO:0005634">
    <property type="term" value="C:nucleus"/>
    <property type="evidence" value="ECO:0007669"/>
    <property type="project" value="TreeGrafter"/>
</dbReference>
<feature type="compositionally biased region" description="Low complexity" evidence="3">
    <location>
        <begin position="441"/>
        <end position="469"/>
    </location>
</feature>
<keyword evidence="4" id="KW-0732">Signal</keyword>
<dbReference type="GO" id="GO:0004725">
    <property type="term" value="F:protein tyrosine phosphatase activity"/>
    <property type="evidence" value="ECO:0007669"/>
    <property type="project" value="TreeGrafter"/>
</dbReference>
<feature type="region of interest" description="Disordered" evidence="3">
    <location>
        <begin position="669"/>
        <end position="745"/>
    </location>
</feature>
<proteinExistence type="predicted"/>
<dbReference type="PROSITE" id="PS50056">
    <property type="entry name" value="TYR_PHOSPHATASE_2"/>
    <property type="match status" value="1"/>
</dbReference>
<dbReference type="GO" id="GO:0016314">
    <property type="term" value="F:phosphatidylinositol-3,4,5-trisphosphate 3-phosphatase activity"/>
    <property type="evidence" value="ECO:0007669"/>
    <property type="project" value="UniProtKB-EC"/>
</dbReference>
<accession>A0A5M3YL94</accession>
<organism evidence="5 6">
    <name type="scientific">Aspergillus terreus</name>
    <dbReference type="NCBI Taxonomy" id="33178"/>
    <lineage>
        <taxon>Eukaryota</taxon>
        <taxon>Fungi</taxon>
        <taxon>Dikarya</taxon>
        <taxon>Ascomycota</taxon>
        <taxon>Pezizomycotina</taxon>
        <taxon>Eurotiomycetes</taxon>
        <taxon>Eurotiomycetidae</taxon>
        <taxon>Eurotiales</taxon>
        <taxon>Aspergillaceae</taxon>
        <taxon>Aspergillus</taxon>
        <taxon>Aspergillus subgen. Circumdati</taxon>
    </lineage>
</organism>
<evidence type="ECO:0000313" key="5">
    <source>
        <dbReference type="EMBL" id="GFF12113.1"/>
    </source>
</evidence>
<dbReference type="InterPro" id="IPR000340">
    <property type="entry name" value="Dual-sp_phosphatase_cat-dom"/>
</dbReference>
<dbReference type="PROSITE" id="PS51181">
    <property type="entry name" value="PPASE_TENSIN"/>
    <property type="match status" value="1"/>
</dbReference>
<dbReference type="EC" id="3.1.3.67" evidence="1"/>
<evidence type="ECO:0000256" key="3">
    <source>
        <dbReference type="SAM" id="MobiDB-lite"/>
    </source>
</evidence>
<keyword evidence="2" id="KW-0378">Hydrolase</keyword>
<dbReference type="GO" id="GO:0043491">
    <property type="term" value="P:phosphatidylinositol 3-kinase/protein kinase B signal transduction"/>
    <property type="evidence" value="ECO:0007669"/>
    <property type="project" value="TreeGrafter"/>
</dbReference>
<protein>
    <recommendedName>
        <fullName evidence="1">phosphatidylinositol-3,4,5-trisphosphate 3-phosphatase</fullName>
        <ecNumber evidence="1">3.1.3.67</ecNumber>
    </recommendedName>
</protein>
<dbReference type="OrthoDB" id="16692at2759"/>
<comment type="caution">
    <text evidence="5">The sequence shown here is derived from an EMBL/GenBank/DDBJ whole genome shotgun (WGS) entry which is preliminary data.</text>
</comment>
<keyword evidence="6" id="KW-1185">Reference proteome</keyword>
<feature type="signal peptide" evidence="4">
    <location>
        <begin position="1"/>
        <end position="17"/>
    </location>
</feature>